<gene>
    <name evidence="2" type="ORF">ACFQ3Q_04710</name>
</gene>
<proteinExistence type="predicted"/>
<accession>A0ABW3NQI4</accession>
<reference evidence="3" key="1">
    <citation type="journal article" date="2019" name="Int. J. Syst. Evol. Microbiol.">
        <title>The Global Catalogue of Microorganisms (GCM) 10K type strain sequencing project: providing services to taxonomists for standard genome sequencing and annotation.</title>
        <authorList>
            <consortium name="The Broad Institute Genomics Platform"/>
            <consortium name="The Broad Institute Genome Sequencing Center for Infectious Disease"/>
            <person name="Wu L."/>
            <person name="Ma J."/>
        </authorList>
    </citation>
    <scope>NUCLEOTIDE SEQUENCE [LARGE SCALE GENOMIC DNA]</scope>
    <source>
        <strain evidence="3">CCUG 64793</strain>
    </source>
</reference>
<protein>
    <submittedName>
        <fullName evidence="2">DUF6122 family protein</fullName>
    </submittedName>
</protein>
<organism evidence="2 3">
    <name type="scientific">Salegentibacter chungangensis</name>
    <dbReference type="NCBI Taxonomy" id="1335724"/>
    <lineage>
        <taxon>Bacteria</taxon>
        <taxon>Pseudomonadati</taxon>
        <taxon>Bacteroidota</taxon>
        <taxon>Flavobacteriia</taxon>
        <taxon>Flavobacteriales</taxon>
        <taxon>Flavobacteriaceae</taxon>
        <taxon>Salegentibacter</taxon>
    </lineage>
</organism>
<evidence type="ECO:0000313" key="2">
    <source>
        <dbReference type="EMBL" id="MFD1095041.1"/>
    </source>
</evidence>
<dbReference type="EMBL" id="JBHTLI010000001">
    <property type="protein sequence ID" value="MFD1095041.1"/>
    <property type="molecule type" value="Genomic_DNA"/>
</dbReference>
<evidence type="ECO:0000313" key="3">
    <source>
        <dbReference type="Proteomes" id="UP001597131"/>
    </source>
</evidence>
<dbReference type="InterPro" id="IPR046125">
    <property type="entry name" value="DUF6122"/>
</dbReference>
<dbReference type="RefSeq" id="WP_380743433.1">
    <property type="nucleotide sequence ID" value="NZ_JBHTLI010000001.1"/>
</dbReference>
<keyword evidence="1" id="KW-0812">Transmembrane</keyword>
<dbReference type="Proteomes" id="UP001597131">
    <property type="component" value="Unassembled WGS sequence"/>
</dbReference>
<keyword evidence="1" id="KW-0472">Membrane</keyword>
<comment type="caution">
    <text evidence="2">The sequence shown here is derived from an EMBL/GenBank/DDBJ whole genome shotgun (WGS) entry which is preliminary data.</text>
</comment>
<sequence length="128" mass="15224">MLQTFTHYFLHFIAIGLIAWLYDPKNWRRNWFILLGTMLVDLDHIFANPIFDPNRCGIGFHPLHSELAIGVYFFGILLIRHKIIRLISIGLLFHMVTDLTDCLWMFSKCEECYYASELSKYGEFLFRK</sequence>
<name>A0ABW3NQI4_9FLAO</name>
<feature type="transmembrane region" description="Helical" evidence="1">
    <location>
        <begin position="6"/>
        <end position="22"/>
    </location>
</feature>
<evidence type="ECO:0000256" key="1">
    <source>
        <dbReference type="SAM" id="Phobius"/>
    </source>
</evidence>
<dbReference type="Pfam" id="PF19617">
    <property type="entry name" value="DUF6122"/>
    <property type="match status" value="1"/>
</dbReference>
<keyword evidence="1" id="KW-1133">Transmembrane helix</keyword>
<keyword evidence="3" id="KW-1185">Reference proteome</keyword>
<feature type="transmembrane region" description="Helical" evidence="1">
    <location>
        <begin position="63"/>
        <end position="79"/>
    </location>
</feature>